<dbReference type="PANTHER" id="PTHR32071">
    <property type="entry name" value="TRANSCRIPTIONAL REGULATORY PROTEIN"/>
    <property type="match status" value="1"/>
</dbReference>
<dbReference type="InterPro" id="IPR027417">
    <property type="entry name" value="P-loop_NTPase"/>
</dbReference>
<dbReference type="SMART" id="SM00382">
    <property type="entry name" value="AAA"/>
    <property type="match status" value="1"/>
</dbReference>
<comment type="caution">
    <text evidence="6">The sequence shown here is derived from an EMBL/GenBank/DDBJ whole genome shotgun (WGS) entry which is preliminary data.</text>
</comment>
<dbReference type="Pfam" id="PF00072">
    <property type="entry name" value="Response_reg"/>
    <property type="match status" value="1"/>
</dbReference>
<keyword evidence="1" id="KW-0547">Nucleotide-binding</keyword>
<evidence type="ECO:0000313" key="6">
    <source>
        <dbReference type="EMBL" id="MFC0514261.1"/>
    </source>
</evidence>
<dbReference type="RefSeq" id="WP_377022114.1">
    <property type="nucleotide sequence ID" value="NZ_JBHLTS010000020.1"/>
</dbReference>
<dbReference type="Pfam" id="PF00158">
    <property type="entry name" value="Sigma54_activat"/>
    <property type="match status" value="1"/>
</dbReference>
<evidence type="ECO:0000259" key="5">
    <source>
        <dbReference type="PROSITE" id="PS50110"/>
    </source>
</evidence>
<dbReference type="Proteomes" id="UP001589828">
    <property type="component" value="Unassembled WGS sequence"/>
</dbReference>
<dbReference type="SUPFAM" id="SSF52540">
    <property type="entry name" value="P-loop containing nucleoside triphosphate hydrolases"/>
    <property type="match status" value="1"/>
</dbReference>
<dbReference type="PROSITE" id="PS00675">
    <property type="entry name" value="SIGMA54_INTERACT_1"/>
    <property type="match status" value="1"/>
</dbReference>
<dbReference type="CDD" id="cd17534">
    <property type="entry name" value="REC_DC-like"/>
    <property type="match status" value="1"/>
</dbReference>
<protein>
    <submittedName>
        <fullName evidence="6">Sigma-54-dependent transcriptional regulator</fullName>
    </submittedName>
</protein>
<keyword evidence="2" id="KW-0067">ATP-binding</keyword>
<evidence type="ECO:0000259" key="4">
    <source>
        <dbReference type="PROSITE" id="PS50045"/>
    </source>
</evidence>
<dbReference type="CDD" id="cd00009">
    <property type="entry name" value="AAA"/>
    <property type="match status" value="1"/>
</dbReference>
<dbReference type="EMBL" id="JBHLTS010000020">
    <property type="protein sequence ID" value="MFC0514261.1"/>
    <property type="molecule type" value="Genomic_DNA"/>
</dbReference>
<dbReference type="Gene3D" id="1.10.8.60">
    <property type="match status" value="1"/>
</dbReference>
<reference evidence="6 7" key="1">
    <citation type="submission" date="2024-09" db="EMBL/GenBank/DDBJ databases">
        <authorList>
            <person name="Sun Q."/>
            <person name="Mori K."/>
        </authorList>
    </citation>
    <scope>NUCLEOTIDE SEQUENCE [LARGE SCALE GENOMIC DNA]</scope>
    <source>
        <strain evidence="6 7">NCAIM B.02415</strain>
    </source>
</reference>
<gene>
    <name evidence="6" type="ORF">ACFFGT_08625</name>
</gene>
<dbReference type="InterPro" id="IPR002078">
    <property type="entry name" value="Sigma_54_int"/>
</dbReference>
<dbReference type="InterPro" id="IPR058031">
    <property type="entry name" value="AAA_lid_NorR"/>
</dbReference>
<sequence length="455" mass="51170">MKPKILIVEDQFIEAHSLERTLLKSGYIVPPVARSVQEGLRSIADQHIDLVLLDIILKGDQTGIDLARELNKRNIPFIYLSANSNRKTFEEAKVTEPYGFLVKPFREKDVLVMIDIALYRDKQKKSGILKEPSPKKALTKAEDEIPNSIIGNSWAMREMYEQIRIAARSNIAVLILGESGTGKELVAKEIHALSARNNSPFVVVNCSALPANLIEPELFGHEKGAFTGALTKRIGKFEQANDGTIFLDEIGELPADDQIKFLRVLQEKEIEPVGGKTKKINVRVIAATNRNLEQELANGKFRLDLYYRLNVFPIKTPPLRERKEDIPMLARHFISKYAEEAGNAITDVSEHVLSELLNYEWPGNIREFENFIFRSMLINDGPLITKIPPLLKASATTGRPDKTRIENERTHIQRVLLECGWRVSGKGGAADILGMNASTLNSRIRKLGISRPHKL</sequence>
<feature type="domain" description="Response regulatory" evidence="5">
    <location>
        <begin position="4"/>
        <end position="118"/>
    </location>
</feature>
<keyword evidence="7" id="KW-1185">Reference proteome</keyword>
<dbReference type="InterPro" id="IPR011006">
    <property type="entry name" value="CheY-like_superfamily"/>
</dbReference>
<feature type="modified residue" description="4-aspartylphosphate" evidence="3">
    <location>
        <position position="54"/>
    </location>
</feature>
<dbReference type="SUPFAM" id="SSF46689">
    <property type="entry name" value="Homeodomain-like"/>
    <property type="match status" value="1"/>
</dbReference>
<evidence type="ECO:0000313" key="7">
    <source>
        <dbReference type="Proteomes" id="UP001589828"/>
    </source>
</evidence>
<evidence type="ECO:0000256" key="1">
    <source>
        <dbReference type="ARBA" id="ARBA00022741"/>
    </source>
</evidence>
<dbReference type="PROSITE" id="PS50045">
    <property type="entry name" value="SIGMA54_INTERACT_4"/>
    <property type="match status" value="1"/>
</dbReference>
<dbReference type="InterPro" id="IPR009057">
    <property type="entry name" value="Homeodomain-like_sf"/>
</dbReference>
<dbReference type="InterPro" id="IPR025662">
    <property type="entry name" value="Sigma_54_int_dom_ATP-bd_1"/>
</dbReference>
<dbReference type="SUPFAM" id="SSF52172">
    <property type="entry name" value="CheY-like"/>
    <property type="match status" value="1"/>
</dbReference>
<dbReference type="InterPro" id="IPR003593">
    <property type="entry name" value="AAA+_ATPase"/>
</dbReference>
<dbReference type="Gene3D" id="1.10.10.60">
    <property type="entry name" value="Homeodomain-like"/>
    <property type="match status" value="1"/>
</dbReference>
<dbReference type="Gene3D" id="3.40.50.2300">
    <property type="match status" value="1"/>
</dbReference>
<dbReference type="SMART" id="SM00448">
    <property type="entry name" value="REC"/>
    <property type="match status" value="1"/>
</dbReference>
<evidence type="ECO:0000256" key="3">
    <source>
        <dbReference type="PROSITE-ProRule" id="PRU00169"/>
    </source>
</evidence>
<evidence type="ECO:0000256" key="2">
    <source>
        <dbReference type="ARBA" id="ARBA00022840"/>
    </source>
</evidence>
<organism evidence="6 7">
    <name type="scientific">Mucilaginibacter angelicae</name>
    <dbReference type="NCBI Taxonomy" id="869718"/>
    <lineage>
        <taxon>Bacteria</taxon>
        <taxon>Pseudomonadati</taxon>
        <taxon>Bacteroidota</taxon>
        <taxon>Sphingobacteriia</taxon>
        <taxon>Sphingobacteriales</taxon>
        <taxon>Sphingobacteriaceae</taxon>
        <taxon>Mucilaginibacter</taxon>
    </lineage>
</organism>
<name>A0ABV6L491_9SPHI</name>
<feature type="domain" description="Sigma-54 factor interaction" evidence="4">
    <location>
        <begin position="149"/>
        <end position="377"/>
    </location>
</feature>
<proteinExistence type="predicted"/>
<accession>A0ABV6L491</accession>
<keyword evidence="3" id="KW-0597">Phosphoprotein</keyword>
<dbReference type="Pfam" id="PF25601">
    <property type="entry name" value="AAA_lid_14"/>
    <property type="match status" value="1"/>
</dbReference>
<dbReference type="InterPro" id="IPR001789">
    <property type="entry name" value="Sig_transdc_resp-reg_receiver"/>
</dbReference>
<dbReference type="Gene3D" id="3.40.50.300">
    <property type="entry name" value="P-loop containing nucleotide triphosphate hydrolases"/>
    <property type="match status" value="1"/>
</dbReference>
<dbReference type="PROSITE" id="PS50110">
    <property type="entry name" value="RESPONSE_REGULATORY"/>
    <property type="match status" value="1"/>
</dbReference>